<keyword evidence="4" id="KW-0249">Electron transport</keyword>
<evidence type="ECO:0000313" key="9">
    <source>
        <dbReference type="Proteomes" id="UP001156690"/>
    </source>
</evidence>
<dbReference type="Pfam" id="PF13442">
    <property type="entry name" value="Cytochrome_CBB3"/>
    <property type="match status" value="1"/>
</dbReference>
<keyword evidence="3 6" id="KW-0479">Metal-binding</keyword>
<accession>A0AAV5NST7</accession>
<dbReference type="Proteomes" id="UP001156690">
    <property type="component" value="Unassembled WGS sequence"/>
</dbReference>
<evidence type="ECO:0000259" key="7">
    <source>
        <dbReference type="PROSITE" id="PS51007"/>
    </source>
</evidence>
<dbReference type="EMBL" id="BSNX01000037">
    <property type="protein sequence ID" value="GLQ73614.1"/>
    <property type="molecule type" value="Genomic_DNA"/>
</dbReference>
<protein>
    <recommendedName>
        <fullName evidence="7">Cytochrome c domain-containing protein</fullName>
    </recommendedName>
</protein>
<dbReference type="InterPro" id="IPR051811">
    <property type="entry name" value="Cytochrome_c550/c551-like"/>
</dbReference>
<reference evidence="9" key="1">
    <citation type="journal article" date="2019" name="Int. J. Syst. Evol. Microbiol.">
        <title>The Global Catalogue of Microorganisms (GCM) 10K type strain sequencing project: providing services to taxonomists for standard genome sequencing and annotation.</title>
        <authorList>
            <consortium name="The Broad Institute Genomics Platform"/>
            <consortium name="The Broad Institute Genome Sequencing Center for Infectious Disease"/>
            <person name="Wu L."/>
            <person name="Ma J."/>
        </authorList>
    </citation>
    <scope>NUCLEOTIDE SEQUENCE [LARGE SCALE GENOMIC DNA]</scope>
    <source>
        <strain evidence="9">NBRC 15640</strain>
    </source>
</reference>
<keyword evidence="1" id="KW-0813">Transport</keyword>
<dbReference type="PANTHER" id="PTHR37823:SF4">
    <property type="entry name" value="MENAQUINOL-CYTOCHROME C REDUCTASE CYTOCHROME B_C SUBUNIT"/>
    <property type="match status" value="1"/>
</dbReference>
<evidence type="ECO:0000256" key="5">
    <source>
        <dbReference type="ARBA" id="ARBA00023004"/>
    </source>
</evidence>
<evidence type="ECO:0000256" key="3">
    <source>
        <dbReference type="ARBA" id="ARBA00022723"/>
    </source>
</evidence>
<keyword evidence="2 6" id="KW-0349">Heme</keyword>
<dbReference type="GO" id="GO:0020037">
    <property type="term" value="F:heme binding"/>
    <property type="evidence" value="ECO:0007669"/>
    <property type="project" value="InterPro"/>
</dbReference>
<evidence type="ECO:0000256" key="1">
    <source>
        <dbReference type="ARBA" id="ARBA00022448"/>
    </source>
</evidence>
<keyword evidence="9" id="KW-1185">Reference proteome</keyword>
<evidence type="ECO:0000256" key="4">
    <source>
        <dbReference type="ARBA" id="ARBA00022982"/>
    </source>
</evidence>
<dbReference type="PANTHER" id="PTHR37823">
    <property type="entry name" value="CYTOCHROME C-553-LIKE"/>
    <property type="match status" value="1"/>
</dbReference>
<comment type="caution">
    <text evidence="8">The sequence shown here is derived from an EMBL/GenBank/DDBJ whole genome shotgun (WGS) entry which is preliminary data.</text>
</comment>
<name>A0AAV5NST7_9VIBR</name>
<dbReference type="GO" id="GO:0046872">
    <property type="term" value="F:metal ion binding"/>
    <property type="evidence" value="ECO:0007669"/>
    <property type="project" value="UniProtKB-KW"/>
</dbReference>
<evidence type="ECO:0000256" key="2">
    <source>
        <dbReference type="ARBA" id="ARBA00022617"/>
    </source>
</evidence>
<evidence type="ECO:0000256" key="6">
    <source>
        <dbReference type="PROSITE-ProRule" id="PRU00433"/>
    </source>
</evidence>
<organism evidence="8 9">
    <name type="scientific">Vibrio penaeicida</name>
    <dbReference type="NCBI Taxonomy" id="104609"/>
    <lineage>
        <taxon>Bacteria</taxon>
        <taxon>Pseudomonadati</taxon>
        <taxon>Pseudomonadota</taxon>
        <taxon>Gammaproteobacteria</taxon>
        <taxon>Vibrionales</taxon>
        <taxon>Vibrionaceae</taxon>
        <taxon>Vibrio</taxon>
    </lineage>
</organism>
<dbReference type="AlphaFoldDB" id="A0AAV5NST7"/>
<dbReference type="Gene3D" id="1.10.760.10">
    <property type="entry name" value="Cytochrome c-like domain"/>
    <property type="match status" value="1"/>
</dbReference>
<dbReference type="InterPro" id="IPR036909">
    <property type="entry name" value="Cyt_c-like_dom_sf"/>
</dbReference>
<gene>
    <name evidence="8" type="ORF">GCM10007932_29740</name>
</gene>
<dbReference type="SUPFAM" id="SSF46626">
    <property type="entry name" value="Cytochrome c"/>
    <property type="match status" value="1"/>
</dbReference>
<dbReference type="GO" id="GO:0009055">
    <property type="term" value="F:electron transfer activity"/>
    <property type="evidence" value="ECO:0007669"/>
    <property type="project" value="InterPro"/>
</dbReference>
<keyword evidence="5 6" id="KW-0408">Iron</keyword>
<feature type="domain" description="Cytochrome c" evidence="7">
    <location>
        <begin position="82"/>
        <end position="164"/>
    </location>
</feature>
<proteinExistence type="predicted"/>
<dbReference type="InterPro" id="IPR009056">
    <property type="entry name" value="Cyt_c-like_dom"/>
</dbReference>
<dbReference type="InterPro" id="IPR030991">
    <property type="entry name" value="c550_proteobact"/>
</dbReference>
<dbReference type="NCBIfam" id="TIGR04494">
    <property type="entry name" value="c550_PedF"/>
    <property type="match status" value="1"/>
</dbReference>
<evidence type="ECO:0000313" key="8">
    <source>
        <dbReference type="EMBL" id="GLQ73614.1"/>
    </source>
</evidence>
<sequence length="167" mass="18742">MKNFIWKLRKKWQPRKAVVTILGGFLVPVAAVMPSLIFLSEPVAAHGNVTPQSIDTSSIPQLGEDWQDTNPYRELQASERAEIERIGASAYNQNCARCHGLEGISGGIAPDLRFLEPDFDGDEWYVYRVQNGAVRNGAVYMPKMTEHLNQEALWAIRTWLESVAPES</sequence>
<dbReference type="PROSITE" id="PS51007">
    <property type="entry name" value="CYTC"/>
    <property type="match status" value="1"/>
</dbReference>